<dbReference type="AlphaFoldDB" id="A0AAU8TKV3"/>
<protein>
    <submittedName>
        <fullName evidence="1">Uncharacterized protein</fullName>
    </submittedName>
</protein>
<reference evidence="1 2" key="1">
    <citation type="journal article" date="2015" name="Genome Announc.">
        <title>Complete Genome Sequence of Biocontrol Strain Pseudomonas fluorescens LBUM223.</title>
        <authorList>
            <person name="Roquigny R."/>
            <person name="Arseneault T."/>
            <person name="Gadkar V.J."/>
            <person name="Novinscak A."/>
            <person name="Joly D.L."/>
            <person name="Filion M."/>
        </authorList>
    </citation>
    <scope>NUCLEOTIDE SEQUENCE [LARGE SCALE GENOMIC DNA]</scope>
    <source>
        <strain evidence="1 2">LBUM223</strain>
    </source>
</reference>
<organism evidence="1 2">
    <name type="scientific">Pseudomonas synxantha</name>
    <dbReference type="NCBI Taxonomy" id="47883"/>
    <lineage>
        <taxon>Bacteria</taxon>
        <taxon>Pseudomonadati</taxon>
        <taxon>Pseudomonadota</taxon>
        <taxon>Gammaproteobacteria</taxon>
        <taxon>Pseudomonadales</taxon>
        <taxon>Pseudomonadaceae</taxon>
        <taxon>Pseudomonas</taxon>
    </lineage>
</organism>
<proteinExistence type="predicted"/>
<gene>
    <name evidence="1" type="ORF">VO64_2512</name>
</gene>
<name>A0AAU8TKV3_9PSED</name>
<evidence type="ECO:0000313" key="2">
    <source>
        <dbReference type="Proteomes" id="UP000033099"/>
    </source>
</evidence>
<sequence length="44" mass="4808">MDVLQNGSFSCLCECISFTHNSDRSFLSLSCCMVDSCTAGAHWT</sequence>
<dbReference type="EMBL" id="CP011117">
    <property type="protein sequence ID" value="AKA83058.1"/>
    <property type="molecule type" value="Genomic_DNA"/>
</dbReference>
<evidence type="ECO:0000313" key="1">
    <source>
        <dbReference type="EMBL" id="AKA83058.1"/>
    </source>
</evidence>
<dbReference type="KEGG" id="pfb:VO64_2512"/>
<accession>A0AAU8TKV3</accession>
<dbReference type="Proteomes" id="UP000033099">
    <property type="component" value="Chromosome"/>
</dbReference>